<accession>A0A4Y8PXS4</accession>
<evidence type="ECO:0000313" key="3">
    <source>
        <dbReference type="Proteomes" id="UP000298246"/>
    </source>
</evidence>
<gene>
    <name evidence="2" type="ORF">B5M42_16230</name>
</gene>
<feature type="transmembrane region" description="Helical" evidence="1">
    <location>
        <begin position="50"/>
        <end position="69"/>
    </location>
</feature>
<dbReference type="EMBL" id="MYFO01000022">
    <property type="protein sequence ID" value="TFE85946.1"/>
    <property type="molecule type" value="Genomic_DNA"/>
</dbReference>
<dbReference type="RefSeq" id="WP_134754677.1">
    <property type="nucleotide sequence ID" value="NZ_MYFO02000006.1"/>
</dbReference>
<evidence type="ECO:0000256" key="1">
    <source>
        <dbReference type="SAM" id="Phobius"/>
    </source>
</evidence>
<reference evidence="2 3" key="1">
    <citation type="submission" date="2017-03" db="EMBL/GenBank/DDBJ databases">
        <title>Isolation of Levoglucosan Utilizing Bacteria.</title>
        <authorList>
            <person name="Arya A.S."/>
        </authorList>
    </citation>
    <scope>NUCLEOTIDE SEQUENCE [LARGE SCALE GENOMIC DNA]</scope>
    <source>
        <strain evidence="2 3">MEC069</strain>
    </source>
</reference>
<dbReference type="AlphaFoldDB" id="A0A4Y8PXS4"/>
<keyword evidence="1" id="KW-0812">Transmembrane</keyword>
<keyword evidence="1" id="KW-0472">Membrane</keyword>
<name>A0A4Y8PXS4_9BACL</name>
<sequence>MNYLFIVGALIVLAGLAASFVLASKQQHRQRDDSMAAATYRHRFFLNPGIWAYLSIAVAAVLVIGYFAYRHY</sequence>
<evidence type="ECO:0000313" key="2">
    <source>
        <dbReference type="EMBL" id="TFE85946.1"/>
    </source>
</evidence>
<keyword evidence="1" id="KW-1133">Transmembrane helix</keyword>
<comment type="caution">
    <text evidence="2">The sequence shown here is derived from an EMBL/GenBank/DDBJ whole genome shotgun (WGS) entry which is preliminary data.</text>
</comment>
<keyword evidence="3" id="KW-1185">Reference proteome</keyword>
<dbReference type="Proteomes" id="UP000298246">
    <property type="component" value="Unassembled WGS sequence"/>
</dbReference>
<organism evidence="2 3">
    <name type="scientific">Paenibacillus athensensis</name>
    <dbReference type="NCBI Taxonomy" id="1967502"/>
    <lineage>
        <taxon>Bacteria</taxon>
        <taxon>Bacillati</taxon>
        <taxon>Bacillota</taxon>
        <taxon>Bacilli</taxon>
        <taxon>Bacillales</taxon>
        <taxon>Paenibacillaceae</taxon>
        <taxon>Paenibacillus</taxon>
    </lineage>
</organism>
<proteinExistence type="predicted"/>
<protein>
    <submittedName>
        <fullName evidence="2">Uncharacterized protein</fullName>
    </submittedName>
</protein>